<dbReference type="Proteomes" id="UP000016496">
    <property type="component" value="Unassembled WGS sequence"/>
</dbReference>
<dbReference type="HOGENOM" id="CLU_2894704_0_0_10"/>
<dbReference type="EMBL" id="AWSV01000143">
    <property type="protein sequence ID" value="ERI82149.1"/>
    <property type="molecule type" value="Genomic_DNA"/>
</dbReference>
<comment type="caution">
    <text evidence="1">The sequence shown here is derived from an EMBL/GenBank/DDBJ whole genome shotgun (WGS) entry which is preliminary data.</text>
</comment>
<proteinExistence type="predicted"/>
<evidence type="ECO:0000313" key="1">
    <source>
        <dbReference type="EMBL" id="ERI82149.1"/>
    </source>
</evidence>
<gene>
    <name evidence="1" type="ORF">HMPREF1981_02657</name>
</gene>
<protein>
    <submittedName>
        <fullName evidence="1">Uncharacterized protein</fullName>
    </submittedName>
</protein>
<evidence type="ECO:0000313" key="2">
    <source>
        <dbReference type="Proteomes" id="UP000016496"/>
    </source>
</evidence>
<sequence>MICSFIAFCNFSEIIIVFILKLSTIPSSELITKVTRFQKELFHVVLFFKLRSHLYIISSAEV</sequence>
<accession>U2BVC7</accession>
<name>U2BVC7_9BACE</name>
<dbReference type="AlphaFoldDB" id="U2BVC7"/>
<organism evidence="1 2">
    <name type="scientific">Bacteroides pyogenes F0041</name>
    <dbReference type="NCBI Taxonomy" id="1321819"/>
    <lineage>
        <taxon>Bacteria</taxon>
        <taxon>Pseudomonadati</taxon>
        <taxon>Bacteroidota</taxon>
        <taxon>Bacteroidia</taxon>
        <taxon>Bacteroidales</taxon>
        <taxon>Bacteroidaceae</taxon>
        <taxon>Bacteroides</taxon>
    </lineage>
</organism>
<reference evidence="1 2" key="1">
    <citation type="submission" date="2013-08" db="EMBL/GenBank/DDBJ databases">
        <authorList>
            <person name="Weinstock G."/>
            <person name="Sodergren E."/>
            <person name="Wylie T."/>
            <person name="Fulton L."/>
            <person name="Fulton R."/>
            <person name="Fronick C."/>
            <person name="O'Laughlin M."/>
            <person name="Godfrey J."/>
            <person name="Miner T."/>
            <person name="Herter B."/>
            <person name="Appelbaum E."/>
            <person name="Cordes M."/>
            <person name="Lek S."/>
            <person name="Wollam A."/>
            <person name="Pepin K.H."/>
            <person name="Palsikar V.B."/>
            <person name="Mitreva M."/>
            <person name="Wilson R.K."/>
        </authorList>
    </citation>
    <scope>NUCLEOTIDE SEQUENCE [LARGE SCALE GENOMIC DNA]</scope>
    <source>
        <strain evidence="1 2">F0041</strain>
    </source>
</reference>